<dbReference type="InterPro" id="IPR038770">
    <property type="entry name" value="Na+/solute_symporter_sf"/>
</dbReference>
<dbReference type="Pfam" id="PF01758">
    <property type="entry name" value="SBF"/>
    <property type="match status" value="1"/>
</dbReference>
<protein>
    <submittedName>
        <fullName evidence="6">Na+-dependent transporter</fullName>
    </submittedName>
</protein>
<dbReference type="InterPro" id="IPR002657">
    <property type="entry name" value="BilAc:Na_symport/Acr3"/>
</dbReference>
<dbReference type="AlphaFoldDB" id="A0A494XG47"/>
<evidence type="ECO:0000256" key="1">
    <source>
        <dbReference type="ARBA" id="ARBA00004141"/>
    </source>
</evidence>
<keyword evidence="7" id="KW-1185">Reference proteome</keyword>
<evidence type="ECO:0000313" key="6">
    <source>
        <dbReference type="EMBL" id="RKP47119.1"/>
    </source>
</evidence>
<reference evidence="6 7" key="1">
    <citation type="submission" date="2018-10" db="EMBL/GenBank/DDBJ databases">
        <title>Robbsia sp. DHC34, isolated from soil.</title>
        <authorList>
            <person name="Gao Z.-H."/>
            <person name="Qiu L.-H."/>
        </authorList>
    </citation>
    <scope>NUCLEOTIDE SEQUENCE [LARGE SCALE GENOMIC DNA]</scope>
    <source>
        <strain evidence="6 7">DHC34</strain>
    </source>
</reference>
<feature type="transmembrane region" description="Helical" evidence="5">
    <location>
        <begin position="190"/>
        <end position="209"/>
    </location>
</feature>
<gene>
    <name evidence="6" type="ORF">D7S86_23520</name>
</gene>
<evidence type="ECO:0000256" key="5">
    <source>
        <dbReference type="SAM" id="Phobius"/>
    </source>
</evidence>
<accession>A0A494XG47</accession>
<keyword evidence="4 5" id="KW-0472">Membrane</keyword>
<evidence type="ECO:0000256" key="2">
    <source>
        <dbReference type="ARBA" id="ARBA00022692"/>
    </source>
</evidence>
<feature type="transmembrane region" description="Helical" evidence="5">
    <location>
        <begin position="68"/>
        <end position="86"/>
    </location>
</feature>
<evidence type="ECO:0000256" key="4">
    <source>
        <dbReference type="ARBA" id="ARBA00023136"/>
    </source>
</evidence>
<proteinExistence type="predicted"/>
<evidence type="ECO:0000256" key="3">
    <source>
        <dbReference type="ARBA" id="ARBA00022989"/>
    </source>
</evidence>
<feature type="transmembrane region" description="Helical" evidence="5">
    <location>
        <begin position="121"/>
        <end position="149"/>
    </location>
</feature>
<feature type="transmembrane region" description="Helical" evidence="5">
    <location>
        <begin position="155"/>
        <end position="178"/>
    </location>
</feature>
<comment type="subcellular location">
    <subcellularLocation>
        <location evidence="1">Membrane</location>
        <topology evidence="1">Multi-pass membrane protein</topology>
    </subcellularLocation>
</comment>
<feature type="transmembrane region" description="Helical" evidence="5">
    <location>
        <begin position="215"/>
        <end position="237"/>
    </location>
</feature>
<dbReference type="Gene3D" id="1.20.1530.20">
    <property type="match status" value="1"/>
</dbReference>
<evidence type="ECO:0000313" key="7">
    <source>
        <dbReference type="Proteomes" id="UP000270342"/>
    </source>
</evidence>
<organism evidence="6 7">
    <name type="scientific">Pararobbsia silviterrae</name>
    <dbReference type="NCBI Taxonomy" id="1792498"/>
    <lineage>
        <taxon>Bacteria</taxon>
        <taxon>Pseudomonadati</taxon>
        <taxon>Pseudomonadota</taxon>
        <taxon>Betaproteobacteria</taxon>
        <taxon>Burkholderiales</taxon>
        <taxon>Burkholderiaceae</taxon>
        <taxon>Pararobbsia</taxon>
    </lineage>
</organism>
<keyword evidence="2 5" id="KW-0812">Transmembrane</keyword>
<dbReference type="Proteomes" id="UP000270342">
    <property type="component" value="Unassembled WGS sequence"/>
</dbReference>
<dbReference type="GO" id="GO:0016020">
    <property type="term" value="C:membrane"/>
    <property type="evidence" value="ECO:0007669"/>
    <property type="project" value="UniProtKB-SubCell"/>
</dbReference>
<name>A0A494XG47_9BURK</name>
<dbReference type="EMBL" id="RBZU01000013">
    <property type="protein sequence ID" value="RKP47119.1"/>
    <property type="molecule type" value="Genomic_DNA"/>
</dbReference>
<feature type="transmembrane region" description="Helical" evidence="5">
    <location>
        <begin position="281"/>
        <end position="298"/>
    </location>
</feature>
<keyword evidence="3 5" id="KW-1133">Transmembrane helix</keyword>
<comment type="caution">
    <text evidence="6">The sequence shown here is derived from an EMBL/GenBank/DDBJ whole genome shotgun (WGS) entry which is preliminary data.</text>
</comment>
<sequence>MKAATSGHRDADVRAWLPMRGPLMDAKTLILAALQIAIFGTVFTYGLRTTRNDLAYVFARPGLLLRSFLAMFVLVPLAVGACVYLLDLPQPTAVVLAALSISPIPPLLPKKQSRGDAPEPYGLGLLVVLALSSILTVPLSMTAFTAVFAQSFTMSPIAIVKVVLKMIIVPLAAGLLVSKVLPDLGRRLHAPLRLVAAVLLLAGIAILLAGTWRAVWAAVGQWTVLAIAVFVLFGLVVGHVLGGPDPRHASVLALATASRHPAIALAIASDNYPGEQFAPTLILYLILCTVLVMPYVKWQQRRVPLPETPSRGSAR</sequence>
<feature type="transmembrane region" description="Helical" evidence="5">
    <location>
        <begin position="28"/>
        <end position="47"/>
    </location>
</feature>